<dbReference type="Proteomes" id="UP000182057">
    <property type="component" value="Unassembled WGS sequence"/>
</dbReference>
<dbReference type="Gene3D" id="3.40.50.150">
    <property type="entry name" value="Vaccinia Virus protein VP39"/>
    <property type="match status" value="1"/>
</dbReference>
<keyword evidence="1" id="KW-0808">Transferase</keyword>
<name>A0A1D3UJE1_TANFO</name>
<accession>A0A1D3UJE1</accession>
<keyword evidence="1" id="KW-0489">Methyltransferase</keyword>
<organism evidence="1 2">
    <name type="scientific">Tannerella forsythia</name>
    <name type="common">Bacteroides forsythus</name>
    <dbReference type="NCBI Taxonomy" id="28112"/>
    <lineage>
        <taxon>Bacteria</taxon>
        <taxon>Pseudomonadati</taxon>
        <taxon>Bacteroidota</taxon>
        <taxon>Bacteroidia</taxon>
        <taxon>Bacteroidales</taxon>
        <taxon>Tannerellaceae</taxon>
        <taxon>Tannerella</taxon>
    </lineage>
</organism>
<gene>
    <name evidence="1" type="ORF">TFUB20_00993</name>
</gene>
<evidence type="ECO:0000313" key="2">
    <source>
        <dbReference type="Proteomes" id="UP000182057"/>
    </source>
</evidence>
<protein>
    <submittedName>
        <fullName evidence="1">Methyltransferase domain protein</fullName>
    </submittedName>
</protein>
<dbReference type="AlphaFoldDB" id="A0A1D3UJE1"/>
<evidence type="ECO:0000313" key="1">
    <source>
        <dbReference type="EMBL" id="SCQ20272.1"/>
    </source>
</evidence>
<dbReference type="Pfam" id="PF13489">
    <property type="entry name" value="Methyltransf_23"/>
    <property type="match status" value="1"/>
</dbReference>
<sequence>MNNNLTDRSFWKTYWKNYQYGKVPQKMFFDRFLPKDLNHKSFIEIGGFPGTMSAYFHQKYGCSVSLLDFYIDEEMVRETERVNDIKPDTIACIEQDFFNFSTDRKYDIVFSLGFIEHFNNTRDVILRHVDLLASGGLLLIVLPNLLGLNGWIQRRFDKENYDAHNLKSMEIDRLKKIMATFSLKDLRVEYTRKPIVWLEPKAKTSLMIRWMVKMISYAIKLFSVKGKFLSPYIVIAARK</sequence>
<dbReference type="InterPro" id="IPR029063">
    <property type="entry name" value="SAM-dependent_MTases_sf"/>
</dbReference>
<dbReference type="EMBL" id="FMMM01000033">
    <property type="protein sequence ID" value="SCQ20272.1"/>
    <property type="molecule type" value="Genomic_DNA"/>
</dbReference>
<dbReference type="GO" id="GO:0008168">
    <property type="term" value="F:methyltransferase activity"/>
    <property type="evidence" value="ECO:0007669"/>
    <property type="project" value="UniProtKB-KW"/>
</dbReference>
<proteinExistence type="predicted"/>
<dbReference type="OrthoDB" id="1523195at2"/>
<dbReference type="SUPFAM" id="SSF53335">
    <property type="entry name" value="S-adenosyl-L-methionine-dependent methyltransferases"/>
    <property type="match status" value="1"/>
</dbReference>
<dbReference type="RefSeq" id="WP_060827560.1">
    <property type="nucleotide sequence ID" value="NZ_CALHNL010000031.1"/>
</dbReference>
<reference evidence="1 2" key="1">
    <citation type="submission" date="2016-09" db="EMBL/GenBank/DDBJ databases">
        <authorList>
            <person name="Capua I."/>
            <person name="De Benedictis P."/>
            <person name="Joannis T."/>
            <person name="Lombin L.H."/>
            <person name="Cattoli G."/>
        </authorList>
    </citation>
    <scope>NUCLEOTIDE SEQUENCE [LARGE SCALE GENOMIC DNA]</scope>
    <source>
        <strain evidence="1 2">UB20</strain>
    </source>
</reference>
<dbReference type="GO" id="GO:0032259">
    <property type="term" value="P:methylation"/>
    <property type="evidence" value="ECO:0007669"/>
    <property type="project" value="UniProtKB-KW"/>
</dbReference>
<dbReference type="CDD" id="cd02440">
    <property type="entry name" value="AdoMet_MTases"/>
    <property type="match status" value="1"/>
</dbReference>